<dbReference type="OrthoDB" id="18016at2157"/>
<dbReference type="InterPro" id="IPR038763">
    <property type="entry name" value="DHH_sf"/>
</dbReference>
<dbReference type="InterPro" id="IPR052968">
    <property type="entry name" value="Nucleotide_metab_enz"/>
</dbReference>
<gene>
    <name evidence="1" type="ORF">ABH15_03700</name>
</gene>
<dbReference type="Proteomes" id="UP000290932">
    <property type="component" value="Unassembled WGS sequence"/>
</dbReference>
<dbReference type="PANTHER" id="PTHR42146:SF1">
    <property type="entry name" value="OLIGORIBONUCLEASE NRNB"/>
    <property type="match status" value="1"/>
</dbReference>
<dbReference type="Gene3D" id="3.10.310.30">
    <property type="match status" value="1"/>
</dbReference>
<name>A0A498H329_9EURY</name>
<keyword evidence="2" id="KW-1185">Reference proteome</keyword>
<reference evidence="1 2" key="1">
    <citation type="journal article" date="2015" name="Int. J. Syst. Evol. Microbiol.">
        <title>Methanoculleus taiwanensis sp. nov., a methanogen isolated from deep marine sediment at the deformation front area near Taiwan.</title>
        <authorList>
            <person name="Weng C.Y."/>
            <person name="Chen S.C."/>
            <person name="Lai M.C."/>
            <person name="Wu S.Y."/>
            <person name="Lin S."/>
            <person name="Yang T.F."/>
            <person name="Chen P.C."/>
        </authorList>
    </citation>
    <scope>NUCLEOTIDE SEQUENCE [LARGE SCALE GENOMIC DNA]</scope>
    <source>
        <strain evidence="1 2">CYW4</strain>
    </source>
</reference>
<comment type="caution">
    <text evidence="1">The sequence shown here is derived from an EMBL/GenBank/DDBJ whole genome shotgun (WGS) entry which is preliminary data.</text>
</comment>
<dbReference type="PANTHER" id="PTHR42146">
    <property type="entry name" value="3',5'-CYCLIC-NUCLEOTIDE PHOSPHODIESTERASE"/>
    <property type="match status" value="1"/>
</dbReference>
<dbReference type="EMBL" id="LHQS01000001">
    <property type="protein sequence ID" value="RXE57223.1"/>
    <property type="molecule type" value="Genomic_DNA"/>
</dbReference>
<sequence>MDRSGRERDGKESNLMKALSERSQHVVHLTHNDLDAAGADAIHRIHYGDVFTVFASVGKFPGLFDAVAGAPGRGDLISISDLGYFKDVEKRIKKARSNGWRIEWRDHHRWREEEIRSVEGMVDLLRVDTSVCATGLVARDLAPENPTATEIARVVCDYDLWKHEDPRSKVLGQVVMRGRRNRDYVRDRLAAGVFSDPQIEQEYAAIVREMEENIESSLKHATVYTEPYRIVFAPLYGYPSETAHTIRDTLDTEIEVIVSQNGRFSIRSVPPISHLIAREFGGGGHPHAAGGSFEFTLLDRISFWLFKKNKHYRSLVEVSGTISE</sequence>
<protein>
    <submittedName>
        <fullName evidence="1">Phosphoesterase</fullName>
    </submittedName>
</protein>
<proteinExistence type="predicted"/>
<evidence type="ECO:0000313" key="1">
    <source>
        <dbReference type="EMBL" id="RXE57223.1"/>
    </source>
</evidence>
<organism evidence="1 2">
    <name type="scientific">Methanoculleus taiwanensis</name>
    <dbReference type="NCBI Taxonomy" id="1550565"/>
    <lineage>
        <taxon>Archaea</taxon>
        <taxon>Methanobacteriati</taxon>
        <taxon>Methanobacteriota</taxon>
        <taxon>Stenosarchaea group</taxon>
        <taxon>Methanomicrobia</taxon>
        <taxon>Methanomicrobiales</taxon>
        <taxon>Methanomicrobiaceae</taxon>
        <taxon>Methanoculleus</taxon>
    </lineage>
</organism>
<evidence type="ECO:0000313" key="2">
    <source>
        <dbReference type="Proteomes" id="UP000290932"/>
    </source>
</evidence>
<accession>A0A498H329</accession>
<dbReference type="RefSeq" id="WP_128693005.1">
    <property type="nucleotide sequence ID" value="NZ_LHQS01000001.1"/>
</dbReference>
<dbReference type="AlphaFoldDB" id="A0A498H329"/>
<dbReference type="SUPFAM" id="SSF64182">
    <property type="entry name" value="DHH phosphoesterases"/>
    <property type="match status" value="1"/>
</dbReference>